<dbReference type="SUPFAM" id="SSF56112">
    <property type="entry name" value="Protein kinase-like (PK-like)"/>
    <property type="match status" value="1"/>
</dbReference>
<keyword evidence="1" id="KW-0067">ATP-binding</keyword>
<organism evidence="2 3">
    <name type="scientific">Gigaspora margarita</name>
    <dbReference type="NCBI Taxonomy" id="4874"/>
    <lineage>
        <taxon>Eukaryota</taxon>
        <taxon>Fungi</taxon>
        <taxon>Fungi incertae sedis</taxon>
        <taxon>Mucoromycota</taxon>
        <taxon>Glomeromycotina</taxon>
        <taxon>Glomeromycetes</taxon>
        <taxon>Diversisporales</taxon>
        <taxon>Gigasporaceae</taxon>
        <taxon>Gigaspora</taxon>
    </lineage>
</organism>
<dbReference type="InterPro" id="IPR017441">
    <property type="entry name" value="Protein_kinase_ATP_BS"/>
</dbReference>
<dbReference type="Gene3D" id="3.30.200.20">
    <property type="entry name" value="Phosphorylase Kinase, domain 1"/>
    <property type="match status" value="1"/>
</dbReference>
<proteinExistence type="predicted"/>
<evidence type="ECO:0000313" key="2">
    <source>
        <dbReference type="EMBL" id="CAG8779115.1"/>
    </source>
</evidence>
<dbReference type="InterPro" id="IPR011009">
    <property type="entry name" value="Kinase-like_dom_sf"/>
</dbReference>
<gene>
    <name evidence="2" type="ORF">GMARGA_LOCUS19475</name>
</gene>
<keyword evidence="3" id="KW-1185">Reference proteome</keyword>
<accession>A0ABN7VLC4</accession>
<reference evidence="2 3" key="1">
    <citation type="submission" date="2021-06" db="EMBL/GenBank/DDBJ databases">
        <authorList>
            <person name="Kallberg Y."/>
            <person name="Tangrot J."/>
            <person name="Rosling A."/>
        </authorList>
    </citation>
    <scope>NUCLEOTIDE SEQUENCE [LARGE SCALE GENOMIC DNA]</scope>
    <source>
        <strain evidence="2 3">120-4 pot B 10/14</strain>
    </source>
</reference>
<dbReference type="EMBL" id="CAJVQB010016271">
    <property type="protein sequence ID" value="CAG8779115.1"/>
    <property type="molecule type" value="Genomic_DNA"/>
</dbReference>
<evidence type="ECO:0000313" key="3">
    <source>
        <dbReference type="Proteomes" id="UP000789901"/>
    </source>
</evidence>
<sequence>MLSKQCVKKFWWKVNQKCGKNDDFNVIEKITENDDHSEAIENLIKNDHNSESIERTEALRYNEWIIMKLNNDEIKNFNYHEFNNVKEIGRGSNGNVYIAKYRGENIAFKKFTKPNYQILANEVLQ</sequence>
<feature type="binding site" evidence="1">
    <location>
        <position position="109"/>
    </location>
    <ligand>
        <name>ATP</name>
        <dbReference type="ChEBI" id="CHEBI:30616"/>
    </ligand>
</feature>
<dbReference type="Proteomes" id="UP000789901">
    <property type="component" value="Unassembled WGS sequence"/>
</dbReference>
<keyword evidence="1" id="KW-0547">Nucleotide-binding</keyword>
<comment type="caution">
    <text evidence="2">The sequence shown here is derived from an EMBL/GenBank/DDBJ whole genome shotgun (WGS) entry which is preliminary data.</text>
</comment>
<dbReference type="PROSITE" id="PS00107">
    <property type="entry name" value="PROTEIN_KINASE_ATP"/>
    <property type="match status" value="1"/>
</dbReference>
<protein>
    <submittedName>
        <fullName evidence="2">12603_t:CDS:1</fullName>
    </submittedName>
</protein>
<evidence type="ECO:0000256" key="1">
    <source>
        <dbReference type="PROSITE-ProRule" id="PRU10141"/>
    </source>
</evidence>
<name>A0ABN7VLC4_GIGMA</name>